<dbReference type="Pfam" id="PF13532">
    <property type="entry name" value="2OG-FeII_Oxy_2"/>
    <property type="match status" value="1"/>
</dbReference>
<dbReference type="PANTHER" id="PTHR31212:SF4">
    <property type="entry name" value="ALPHA-KETOGLUTARATE-DEPENDENT DIOXYGENASE ALKB HOMOLOG 3"/>
    <property type="match status" value="1"/>
</dbReference>
<dbReference type="GO" id="GO:0140097">
    <property type="term" value="F:catalytic activity, acting on DNA"/>
    <property type="evidence" value="ECO:0007669"/>
    <property type="project" value="UniProtKB-ARBA"/>
</dbReference>
<evidence type="ECO:0000259" key="9">
    <source>
        <dbReference type="PROSITE" id="PS51471"/>
    </source>
</evidence>
<dbReference type="InterPro" id="IPR027450">
    <property type="entry name" value="AlkB-like"/>
</dbReference>
<feature type="domain" description="Fe2OG dioxygenase" evidence="9">
    <location>
        <begin position="107"/>
        <end position="206"/>
    </location>
</feature>
<organism evidence="10 11">
    <name type="scientific">Seonamhaeicola aphaedonensis</name>
    <dbReference type="NCBI Taxonomy" id="1461338"/>
    <lineage>
        <taxon>Bacteria</taxon>
        <taxon>Pseudomonadati</taxon>
        <taxon>Bacteroidota</taxon>
        <taxon>Flavobacteriia</taxon>
        <taxon>Flavobacteriales</taxon>
        <taxon>Flavobacteriaceae</taxon>
    </lineage>
</organism>
<evidence type="ECO:0000313" key="11">
    <source>
        <dbReference type="Proteomes" id="UP000256629"/>
    </source>
</evidence>
<keyword evidence="2" id="KW-0479">Metal-binding</keyword>
<dbReference type="Proteomes" id="UP000256629">
    <property type="component" value="Unassembled WGS sequence"/>
</dbReference>
<dbReference type="PROSITE" id="PS51471">
    <property type="entry name" value="FE2OG_OXY"/>
    <property type="match status" value="1"/>
</dbReference>
<dbReference type="GO" id="GO:0016787">
    <property type="term" value="F:hydrolase activity"/>
    <property type="evidence" value="ECO:0007669"/>
    <property type="project" value="UniProtKB-ARBA"/>
</dbReference>
<evidence type="ECO:0000256" key="7">
    <source>
        <dbReference type="ARBA" id="ARBA00023004"/>
    </source>
</evidence>
<evidence type="ECO:0000256" key="8">
    <source>
        <dbReference type="ARBA" id="ARBA00023204"/>
    </source>
</evidence>
<dbReference type="SUPFAM" id="SSF51197">
    <property type="entry name" value="Clavaminate synthase-like"/>
    <property type="match status" value="1"/>
</dbReference>
<evidence type="ECO:0000256" key="2">
    <source>
        <dbReference type="ARBA" id="ARBA00022723"/>
    </source>
</evidence>
<dbReference type="InterPro" id="IPR037151">
    <property type="entry name" value="AlkB-like_sf"/>
</dbReference>
<keyword evidence="8" id="KW-0234">DNA repair</keyword>
<dbReference type="GO" id="GO:0016705">
    <property type="term" value="F:oxidoreductase activity, acting on paired donors, with incorporation or reduction of molecular oxygen"/>
    <property type="evidence" value="ECO:0007669"/>
    <property type="project" value="UniProtKB-ARBA"/>
</dbReference>
<evidence type="ECO:0000256" key="1">
    <source>
        <dbReference type="ARBA" id="ARBA00001954"/>
    </source>
</evidence>
<evidence type="ECO:0000313" key="10">
    <source>
        <dbReference type="EMBL" id="RED45915.1"/>
    </source>
</evidence>
<dbReference type="AlphaFoldDB" id="A0A3D9H8V1"/>
<dbReference type="RefSeq" id="WP_220340278.1">
    <property type="nucleotide sequence ID" value="NZ_QRDX01000007.1"/>
</dbReference>
<keyword evidence="4" id="KW-0460">Magnesium</keyword>
<reference evidence="10 11" key="1">
    <citation type="submission" date="2018-07" db="EMBL/GenBank/DDBJ databases">
        <title>Genomic Encyclopedia of Type Strains, Phase III (KMG-III): the genomes of soil and plant-associated and newly described type strains.</title>
        <authorList>
            <person name="Whitman W."/>
        </authorList>
    </citation>
    <scope>NUCLEOTIDE SEQUENCE [LARGE SCALE GENOMIC DNA]</scope>
    <source>
        <strain evidence="10 11">CECT 8487</strain>
    </source>
</reference>
<comment type="cofactor">
    <cofactor evidence="1">
        <name>Fe(2+)</name>
        <dbReference type="ChEBI" id="CHEBI:29033"/>
    </cofactor>
</comment>
<keyword evidence="3" id="KW-0227">DNA damage</keyword>
<sequence length="207" mass="24272">MNNQQRFFENDFQKIAFDLPDADIVLYNSFFSEEEANKLFKSLQDSIQWQQDQIKFYGKTFNVPRLSALYGYEGKSYTYSGITMNPHLWTSDLLQIKNRIETIAGMEFTSCLLNYYRDGNDGNNWHQDNEKELGENPIIGSVSFGETRPFQLKHIFKKELKKVDVPLSHGSFLLMKGTTQHFWKHKIPKTSKVINPRINLTFRVIKN</sequence>
<keyword evidence="11" id="KW-1185">Reference proteome</keyword>
<dbReference type="FunFam" id="2.60.120.590:FF:000004">
    <property type="entry name" value="DNA oxidative demethylase ALKBH2"/>
    <property type="match status" value="1"/>
</dbReference>
<dbReference type="PANTHER" id="PTHR31212">
    <property type="entry name" value="ALPHA-KETOGLUTARATE-DEPENDENT DIOXYGENASE ALKB HOMOLOG 3"/>
    <property type="match status" value="1"/>
</dbReference>
<proteinExistence type="predicted"/>
<evidence type="ECO:0000256" key="6">
    <source>
        <dbReference type="ARBA" id="ARBA00023002"/>
    </source>
</evidence>
<comment type="caution">
    <text evidence="10">The sequence shown here is derived from an EMBL/GenBank/DDBJ whole genome shotgun (WGS) entry which is preliminary data.</text>
</comment>
<evidence type="ECO:0000256" key="3">
    <source>
        <dbReference type="ARBA" id="ARBA00022763"/>
    </source>
</evidence>
<gene>
    <name evidence="10" type="ORF">DFQ02_10760</name>
</gene>
<keyword evidence="7" id="KW-0408">Iron</keyword>
<dbReference type="EMBL" id="QRDX01000007">
    <property type="protein sequence ID" value="RED45915.1"/>
    <property type="molecule type" value="Genomic_DNA"/>
</dbReference>
<dbReference type="GO" id="GO:0032451">
    <property type="term" value="F:demethylase activity"/>
    <property type="evidence" value="ECO:0007669"/>
    <property type="project" value="UniProtKB-ARBA"/>
</dbReference>
<evidence type="ECO:0000256" key="4">
    <source>
        <dbReference type="ARBA" id="ARBA00022842"/>
    </source>
</evidence>
<dbReference type="GO" id="GO:0006307">
    <property type="term" value="P:DNA alkylation repair"/>
    <property type="evidence" value="ECO:0007669"/>
    <property type="project" value="InterPro"/>
</dbReference>
<dbReference type="GO" id="GO:0051213">
    <property type="term" value="F:dioxygenase activity"/>
    <property type="evidence" value="ECO:0007669"/>
    <property type="project" value="UniProtKB-KW"/>
</dbReference>
<keyword evidence="5 10" id="KW-0223">Dioxygenase</keyword>
<accession>A0A3D9H8V1</accession>
<dbReference type="GO" id="GO:0046872">
    <property type="term" value="F:metal ion binding"/>
    <property type="evidence" value="ECO:0007669"/>
    <property type="project" value="UniProtKB-KW"/>
</dbReference>
<dbReference type="Gene3D" id="2.60.120.590">
    <property type="entry name" value="Alpha-ketoglutarate-dependent dioxygenase AlkB-like"/>
    <property type="match status" value="1"/>
</dbReference>
<evidence type="ECO:0000256" key="5">
    <source>
        <dbReference type="ARBA" id="ARBA00022964"/>
    </source>
</evidence>
<dbReference type="InterPro" id="IPR005123">
    <property type="entry name" value="Oxoglu/Fe-dep_dioxygenase_dom"/>
</dbReference>
<keyword evidence="6" id="KW-0560">Oxidoreductase</keyword>
<name>A0A3D9H8V1_9FLAO</name>
<protein>
    <submittedName>
        <fullName evidence="10">Alkylated DNA repair dioxygenase AlkB</fullName>
    </submittedName>
</protein>
<dbReference type="InterPro" id="IPR032854">
    <property type="entry name" value="ALKBH3"/>
</dbReference>